<keyword evidence="2 7" id="KW-0813">Transport</keyword>
<dbReference type="STRING" id="1499966.U14_04786"/>
<dbReference type="Pfam" id="PF00528">
    <property type="entry name" value="BPD_transp_1"/>
    <property type="match status" value="1"/>
</dbReference>
<sequence length="332" mass="37187">MLSYILRRILGAIPVLLGISIVAFIIIQIPPGDYGNVYEQQLVQRTGMSVEDARQMVNQFRQRYGLDKSLPVQYLIWIRDMVTKGDFGYSFVYKADVSTLIAERLPRTLMLALTAHLISSVVGILLGIFVAPRQYSIADNTGAFLAFTFTSVPRFSLALFIMYTLVFTFGQQHVSSLFSPEYVMAAWSIPKFLDLVKHVWPMILIAGLGGVALNMRYMRANLLDVLNAQYVQTARSKGLKESTVIMKHAVPNALHPIIMYQGMILPYMIQGEMEVAIVMSIPTLGPLFRDSLVNQDVYVSGSLLMIYGILLVIGNLLADIGLSILDPRIRYH</sequence>
<keyword evidence="5 7" id="KW-1133">Transmembrane helix</keyword>
<comment type="subcellular location">
    <subcellularLocation>
        <location evidence="1 7">Cell membrane</location>
        <topology evidence="1 7">Multi-pass membrane protein</topology>
    </subcellularLocation>
</comment>
<dbReference type="PANTHER" id="PTHR30465:SF43">
    <property type="entry name" value="OLIGOPEPTIDE ABC TRANSPORTER, PERMEASE PROTEIN"/>
    <property type="match status" value="1"/>
</dbReference>
<accession>A0A0S6W5J3</accession>
<feature type="transmembrane region" description="Helical" evidence="7">
    <location>
        <begin position="199"/>
        <end position="217"/>
    </location>
</feature>
<dbReference type="GO" id="GO:0005886">
    <property type="term" value="C:plasma membrane"/>
    <property type="evidence" value="ECO:0007669"/>
    <property type="project" value="UniProtKB-SubCell"/>
</dbReference>
<keyword evidence="3" id="KW-1003">Cell membrane</keyword>
<evidence type="ECO:0000313" key="9">
    <source>
        <dbReference type="EMBL" id="GAK53521.1"/>
    </source>
</evidence>
<feature type="transmembrane region" description="Helical" evidence="7">
    <location>
        <begin position="304"/>
        <end position="325"/>
    </location>
</feature>
<protein>
    <submittedName>
        <fullName evidence="9">Alpha-galactoside ABC transporter permease protein</fullName>
    </submittedName>
</protein>
<evidence type="ECO:0000256" key="2">
    <source>
        <dbReference type="ARBA" id="ARBA00022448"/>
    </source>
</evidence>
<dbReference type="AlphaFoldDB" id="A0A0S6W5J3"/>
<evidence type="ECO:0000313" key="10">
    <source>
        <dbReference type="Proteomes" id="UP000030700"/>
    </source>
</evidence>
<evidence type="ECO:0000256" key="6">
    <source>
        <dbReference type="ARBA" id="ARBA00023136"/>
    </source>
</evidence>
<evidence type="ECO:0000256" key="3">
    <source>
        <dbReference type="ARBA" id="ARBA00022475"/>
    </source>
</evidence>
<dbReference type="CDD" id="cd06261">
    <property type="entry name" value="TM_PBP2"/>
    <property type="match status" value="1"/>
</dbReference>
<dbReference type="GO" id="GO:0055085">
    <property type="term" value="P:transmembrane transport"/>
    <property type="evidence" value="ECO:0007669"/>
    <property type="project" value="InterPro"/>
</dbReference>
<evidence type="ECO:0000259" key="8">
    <source>
        <dbReference type="PROSITE" id="PS50928"/>
    </source>
</evidence>
<dbReference type="InterPro" id="IPR045621">
    <property type="entry name" value="BPD_transp_1_N"/>
</dbReference>
<organism evidence="9">
    <name type="scientific">Candidatus Moduliflexus flocculans</name>
    <dbReference type="NCBI Taxonomy" id="1499966"/>
    <lineage>
        <taxon>Bacteria</taxon>
        <taxon>Candidatus Moduliflexota</taxon>
        <taxon>Candidatus Moduliflexia</taxon>
        <taxon>Candidatus Moduliflexales</taxon>
        <taxon>Candidatus Moduliflexaceae</taxon>
    </lineage>
</organism>
<dbReference type="PANTHER" id="PTHR30465">
    <property type="entry name" value="INNER MEMBRANE ABC TRANSPORTER"/>
    <property type="match status" value="1"/>
</dbReference>
<name>A0A0S6W5J3_9BACT</name>
<gene>
    <name evidence="9" type="ORF">U14_04786</name>
</gene>
<feature type="transmembrane region" description="Helical" evidence="7">
    <location>
        <begin position="264"/>
        <end position="284"/>
    </location>
</feature>
<keyword evidence="4 7" id="KW-0812">Transmembrane</keyword>
<feature type="transmembrane region" description="Helical" evidence="7">
    <location>
        <begin position="109"/>
        <end position="131"/>
    </location>
</feature>
<dbReference type="Pfam" id="PF19300">
    <property type="entry name" value="BPD_transp_1_N"/>
    <property type="match status" value="1"/>
</dbReference>
<dbReference type="InterPro" id="IPR000515">
    <property type="entry name" value="MetI-like"/>
</dbReference>
<dbReference type="PROSITE" id="PS50928">
    <property type="entry name" value="ABC_TM1"/>
    <property type="match status" value="1"/>
</dbReference>
<comment type="similarity">
    <text evidence="7">Belongs to the binding-protein-dependent transport system permease family.</text>
</comment>
<evidence type="ECO:0000256" key="1">
    <source>
        <dbReference type="ARBA" id="ARBA00004651"/>
    </source>
</evidence>
<keyword evidence="6 7" id="KW-0472">Membrane</keyword>
<dbReference type="InterPro" id="IPR035906">
    <property type="entry name" value="MetI-like_sf"/>
</dbReference>
<dbReference type="EMBL" id="DF820459">
    <property type="protein sequence ID" value="GAK53521.1"/>
    <property type="molecule type" value="Genomic_DNA"/>
</dbReference>
<dbReference type="Proteomes" id="UP000030700">
    <property type="component" value="Unassembled WGS sequence"/>
</dbReference>
<feature type="transmembrane region" description="Helical" evidence="7">
    <location>
        <begin position="143"/>
        <end position="169"/>
    </location>
</feature>
<reference evidence="9" key="1">
    <citation type="journal article" date="2015" name="PeerJ">
        <title>First genomic representation of candidate bacterial phylum KSB3 points to enhanced environmental sensing as a trigger of wastewater bulking.</title>
        <authorList>
            <person name="Sekiguchi Y."/>
            <person name="Ohashi A."/>
            <person name="Parks D.H."/>
            <person name="Yamauchi T."/>
            <person name="Tyson G.W."/>
            <person name="Hugenholtz P."/>
        </authorList>
    </citation>
    <scope>NUCLEOTIDE SEQUENCE [LARGE SCALE GENOMIC DNA]</scope>
</reference>
<evidence type="ECO:0000256" key="4">
    <source>
        <dbReference type="ARBA" id="ARBA00022692"/>
    </source>
</evidence>
<dbReference type="SUPFAM" id="SSF161098">
    <property type="entry name" value="MetI-like"/>
    <property type="match status" value="1"/>
</dbReference>
<keyword evidence="10" id="KW-1185">Reference proteome</keyword>
<feature type="domain" description="ABC transmembrane type-1" evidence="8">
    <location>
        <begin position="105"/>
        <end position="318"/>
    </location>
</feature>
<proteinExistence type="inferred from homology"/>
<dbReference type="Gene3D" id="1.10.3720.10">
    <property type="entry name" value="MetI-like"/>
    <property type="match status" value="1"/>
</dbReference>
<feature type="transmembrane region" description="Helical" evidence="7">
    <location>
        <begin position="9"/>
        <end position="29"/>
    </location>
</feature>
<evidence type="ECO:0000256" key="5">
    <source>
        <dbReference type="ARBA" id="ARBA00022989"/>
    </source>
</evidence>
<evidence type="ECO:0000256" key="7">
    <source>
        <dbReference type="RuleBase" id="RU363032"/>
    </source>
</evidence>
<dbReference type="HOGENOM" id="CLU_036879_1_1_0"/>